<dbReference type="Pfam" id="PF03819">
    <property type="entry name" value="MazG"/>
    <property type="match status" value="1"/>
</dbReference>
<proteinExistence type="predicted"/>
<feature type="domain" description="NTP pyrophosphohydrolase MazG-like" evidence="1">
    <location>
        <begin position="32"/>
        <end position="84"/>
    </location>
</feature>
<reference evidence="2 3" key="1">
    <citation type="journal article" date="2012" name="Int. J. Syst. Evol. Microbiol.">
        <title>Characterization of Tetragenococcus strains from sugar thick juice reveals a novel species, Tetragenococcus osmophilus sp. nov., and divides Tetragenococcus halophilus into two subspecies, T. halophilus subsp. halophilus subsp. nov. and T. halophilus subsp. flandriensis subsp. nov.</title>
        <authorList>
            <person name="Juste A."/>
            <person name="Van Trappen S."/>
            <person name="Verreth C."/>
            <person name="Cleenwerck I."/>
            <person name="De Vos P."/>
            <person name="Lievens B."/>
            <person name="Willems K.A."/>
        </authorList>
    </citation>
    <scope>NUCLEOTIDE SEQUENCE [LARGE SCALE GENOMIC DNA]</scope>
    <source>
        <strain evidence="2 3">LMG 26042</strain>
    </source>
</reference>
<protein>
    <recommendedName>
        <fullName evidence="1">NTP pyrophosphohydrolase MazG-like domain-containing protein</fullName>
    </recommendedName>
</protein>
<sequence length="103" mass="11381">MDFNTDEVIGLVRRWGEEKGLDKAEPSKQFLKVTEEIGEVAAALARDNQNALEDALGDTVVTLIILAEQKGLALEDCLTVAYKVIKDRQGEMKDGVFIKSEDL</sequence>
<dbReference type="Gene3D" id="1.10.287.1080">
    <property type="entry name" value="MazG-like"/>
    <property type="match status" value="1"/>
</dbReference>
<name>A0A3G5FKG0_TETHA</name>
<evidence type="ECO:0000313" key="3">
    <source>
        <dbReference type="Proteomes" id="UP000280475"/>
    </source>
</evidence>
<organism evidence="2 3">
    <name type="scientific">Tetragenococcus halophilus</name>
    <name type="common">Pediococcus halophilus</name>
    <dbReference type="NCBI Taxonomy" id="51669"/>
    <lineage>
        <taxon>Bacteria</taxon>
        <taxon>Bacillati</taxon>
        <taxon>Bacillota</taxon>
        <taxon>Bacilli</taxon>
        <taxon>Lactobacillales</taxon>
        <taxon>Enterococcaceae</taxon>
        <taxon>Tetragenococcus</taxon>
    </lineage>
</organism>
<gene>
    <name evidence="2" type="ORF">C7H83_10240</name>
</gene>
<dbReference type="Proteomes" id="UP000280475">
    <property type="component" value="Chromosome"/>
</dbReference>
<evidence type="ECO:0000259" key="1">
    <source>
        <dbReference type="Pfam" id="PF03819"/>
    </source>
</evidence>
<accession>A0A3G5FKG0</accession>
<dbReference type="SUPFAM" id="SSF101386">
    <property type="entry name" value="all-alpha NTP pyrophosphatases"/>
    <property type="match status" value="1"/>
</dbReference>
<evidence type="ECO:0000313" key="2">
    <source>
        <dbReference type="EMBL" id="AYW50820.1"/>
    </source>
</evidence>
<dbReference type="RefSeq" id="WP_103893063.1">
    <property type="nucleotide sequence ID" value="NZ_CP027768.1"/>
</dbReference>
<dbReference type="InterPro" id="IPR004518">
    <property type="entry name" value="MazG-like_dom"/>
</dbReference>
<dbReference type="CDD" id="cd11540">
    <property type="entry name" value="NTP-PPase_u3"/>
    <property type="match status" value="1"/>
</dbReference>
<dbReference type="AlphaFoldDB" id="A0A3G5FKG0"/>
<dbReference type="EMBL" id="CP027768">
    <property type="protein sequence ID" value="AYW50820.1"/>
    <property type="molecule type" value="Genomic_DNA"/>
</dbReference>